<dbReference type="AlphaFoldDB" id="A0AAN6TT98"/>
<dbReference type="GO" id="GO:0046872">
    <property type="term" value="F:metal ion binding"/>
    <property type="evidence" value="ECO:0007669"/>
    <property type="project" value="UniProtKB-KW"/>
</dbReference>
<feature type="domain" description="TauD/TfdA-like" evidence="6">
    <location>
        <begin position="15"/>
        <end position="299"/>
    </location>
</feature>
<comment type="similarity">
    <text evidence="1">Belongs to the TfdA dioxygenase family.</text>
</comment>
<evidence type="ECO:0000256" key="1">
    <source>
        <dbReference type="ARBA" id="ARBA00005896"/>
    </source>
</evidence>
<protein>
    <submittedName>
        <fullName evidence="7">Taurine catabolism dioxygenase</fullName>
    </submittedName>
</protein>
<dbReference type="GeneID" id="87826286"/>
<evidence type="ECO:0000256" key="2">
    <source>
        <dbReference type="ARBA" id="ARBA00022723"/>
    </source>
</evidence>
<dbReference type="Pfam" id="PF02668">
    <property type="entry name" value="TauD"/>
    <property type="match status" value="1"/>
</dbReference>
<keyword evidence="8" id="KW-1185">Reference proteome</keyword>
<name>A0AAN6TT98_9PEZI</name>
<dbReference type="InterPro" id="IPR042098">
    <property type="entry name" value="TauD-like_sf"/>
</dbReference>
<dbReference type="InterPro" id="IPR051178">
    <property type="entry name" value="TfdA_dioxygenase"/>
</dbReference>
<reference evidence="7" key="2">
    <citation type="submission" date="2023-05" db="EMBL/GenBank/DDBJ databases">
        <authorList>
            <consortium name="Lawrence Berkeley National Laboratory"/>
            <person name="Steindorff A."/>
            <person name="Hensen N."/>
            <person name="Bonometti L."/>
            <person name="Westerberg I."/>
            <person name="Brannstrom I.O."/>
            <person name="Guillou S."/>
            <person name="Cros-Aarteil S."/>
            <person name="Calhoun S."/>
            <person name="Haridas S."/>
            <person name="Kuo A."/>
            <person name="Mondo S."/>
            <person name="Pangilinan J."/>
            <person name="Riley R."/>
            <person name="Labutti K."/>
            <person name="Andreopoulos B."/>
            <person name="Lipzen A."/>
            <person name="Chen C."/>
            <person name="Yanf M."/>
            <person name="Daum C."/>
            <person name="Ng V."/>
            <person name="Clum A."/>
            <person name="Ohm R."/>
            <person name="Martin F."/>
            <person name="Silar P."/>
            <person name="Natvig D."/>
            <person name="Lalanne C."/>
            <person name="Gautier V."/>
            <person name="Ament-Velasquez S.L."/>
            <person name="Kruys A."/>
            <person name="Hutchinson M.I."/>
            <person name="Powell A.J."/>
            <person name="Barry K."/>
            <person name="Miller A.N."/>
            <person name="Grigoriev I.V."/>
            <person name="Debuchy R."/>
            <person name="Gladieux P."/>
            <person name="Thoren M.H."/>
            <person name="Johannesson H."/>
        </authorList>
    </citation>
    <scope>NUCLEOTIDE SEQUENCE</scope>
    <source>
        <strain evidence="7">CBS 731.68</strain>
    </source>
</reference>
<gene>
    <name evidence="7" type="ORF">N657DRAFT_581293</name>
</gene>
<dbReference type="PANTHER" id="PTHR43779:SF3">
    <property type="entry name" value="(3R)-3-[(CARBOXYMETHYL)AMINO]FATTY ACID OXYGENASE_DECARBOXYLASE"/>
    <property type="match status" value="1"/>
</dbReference>
<dbReference type="RefSeq" id="XP_062643429.1">
    <property type="nucleotide sequence ID" value="XM_062789516.1"/>
</dbReference>
<evidence type="ECO:0000313" key="7">
    <source>
        <dbReference type="EMBL" id="KAK4119656.1"/>
    </source>
</evidence>
<dbReference type="Proteomes" id="UP001302602">
    <property type="component" value="Unassembled WGS sequence"/>
</dbReference>
<reference evidence="7" key="1">
    <citation type="journal article" date="2023" name="Mol. Phylogenet. Evol.">
        <title>Genome-scale phylogeny and comparative genomics of the fungal order Sordariales.</title>
        <authorList>
            <person name="Hensen N."/>
            <person name="Bonometti L."/>
            <person name="Westerberg I."/>
            <person name="Brannstrom I.O."/>
            <person name="Guillou S."/>
            <person name="Cros-Aarteil S."/>
            <person name="Calhoun S."/>
            <person name="Haridas S."/>
            <person name="Kuo A."/>
            <person name="Mondo S."/>
            <person name="Pangilinan J."/>
            <person name="Riley R."/>
            <person name="LaButti K."/>
            <person name="Andreopoulos B."/>
            <person name="Lipzen A."/>
            <person name="Chen C."/>
            <person name="Yan M."/>
            <person name="Daum C."/>
            <person name="Ng V."/>
            <person name="Clum A."/>
            <person name="Steindorff A."/>
            <person name="Ohm R.A."/>
            <person name="Martin F."/>
            <person name="Silar P."/>
            <person name="Natvig D.O."/>
            <person name="Lalanne C."/>
            <person name="Gautier V."/>
            <person name="Ament-Velasquez S.L."/>
            <person name="Kruys A."/>
            <person name="Hutchinson M.I."/>
            <person name="Powell A.J."/>
            <person name="Barry K."/>
            <person name="Miller A.N."/>
            <person name="Grigoriev I.V."/>
            <person name="Debuchy R."/>
            <person name="Gladieux P."/>
            <person name="Hiltunen Thoren M."/>
            <person name="Johannesson H."/>
        </authorList>
    </citation>
    <scope>NUCLEOTIDE SEQUENCE</scope>
    <source>
        <strain evidence="7">CBS 731.68</strain>
    </source>
</reference>
<dbReference type="GO" id="GO:0051213">
    <property type="term" value="F:dioxygenase activity"/>
    <property type="evidence" value="ECO:0007669"/>
    <property type="project" value="UniProtKB-KW"/>
</dbReference>
<evidence type="ECO:0000259" key="6">
    <source>
        <dbReference type="Pfam" id="PF02668"/>
    </source>
</evidence>
<keyword evidence="2" id="KW-0479">Metal-binding</keyword>
<dbReference type="Gene3D" id="3.60.130.10">
    <property type="entry name" value="Clavaminate synthase-like"/>
    <property type="match status" value="1"/>
</dbReference>
<comment type="caution">
    <text evidence="7">The sequence shown here is derived from an EMBL/GenBank/DDBJ whole genome shotgun (WGS) entry which is preliminary data.</text>
</comment>
<organism evidence="7 8">
    <name type="scientific">Parathielavia appendiculata</name>
    <dbReference type="NCBI Taxonomy" id="2587402"/>
    <lineage>
        <taxon>Eukaryota</taxon>
        <taxon>Fungi</taxon>
        <taxon>Dikarya</taxon>
        <taxon>Ascomycota</taxon>
        <taxon>Pezizomycotina</taxon>
        <taxon>Sordariomycetes</taxon>
        <taxon>Sordariomycetidae</taxon>
        <taxon>Sordariales</taxon>
        <taxon>Chaetomiaceae</taxon>
        <taxon>Parathielavia</taxon>
    </lineage>
</organism>
<keyword evidence="5" id="KW-0408">Iron</keyword>
<proteinExistence type="inferred from homology"/>
<dbReference type="PANTHER" id="PTHR43779">
    <property type="entry name" value="DIOXYGENASE RV0097-RELATED"/>
    <property type="match status" value="1"/>
</dbReference>
<evidence type="ECO:0000256" key="3">
    <source>
        <dbReference type="ARBA" id="ARBA00022964"/>
    </source>
</evidence>
<dbReference type="EMBL" id="MU853246">
    <property type="protein sequence ID" value="KAK4119656.1"/>
    <property type="molecule type" value="Genomic_DNA"/>
</dbReference>
<evidence type="ECO:0000256" key="4">
    <source>
        <dbReference type="ARBA" id="ARBA00023002"/>
    </source>
</evidence>
<keyword evidence="3 7" id="KW-0223">Dioxygenase</keyword>
<sequence>MTATETLRANSGITFKPLAPTFGAECVGVDFSKPVPGSTVQIIRDGMARYGVLVFRGTQLDDAGHVAFAAQFGDLDDQTPWIHPGTPYRLGQYTQLSDVGNIEVDGHIVQKEDIRYQINQGNKLFHVDCSYNPRRAGYSMLRAHTLPPKGTGGGTAFADTRTAYDDLDAESKDRIKDLVLWHSLWHSRRLGAPDSAVLQSVNPEDHAMARHKLVQLHEPSGRTNLYIAWHAYRVDGWTREESRPLIEALLEHASQDKYTFQVDWENNGDLIIWDNTCVMHRATGGTYQGKYVRDMRRATVLDSSSTAWGLNDQTVERSGMFASTTKNTKWVDGQDVKTQAA</sequence>
<evidence type="ECO:0000313" key="8">
    <source>
        <dbReference type="Proteomes" id="UP001302602"/>
    </source>
</evidence>
<keyword evidence="4" id="KW-0560">Oxidoreductase</keyword>
<evidence type="ECO:0000256" key="5">
    <source>
        <dbReference type="ARBA" id="ARBA00023004"/>
    </source>
</evidence>
<dbReference type="SUPFAM" id="SSF51197">
    <property type="entry name" value="Clavaminate synthase-like"/>
    <property type="match status" value="1"/>
</dbReference>
<accession>A0AAN6TT98</accession>
<dbReference type="InterPro" id="IPR003819">
    <property type="entry name" value="TauD/TfdA-like"/>
</dbReference>